<dbReference type="PANTHER" id="PTHR45867:SF3">
    <property type="entry name" value="ACID PHOSPHATASE TYPE 7"/>
    <property type="match status" value="1"/>
</dbReference>
<proteinExistence type="predicted"/>
<keyword evidence="1 2" id="KW-0732">Signal</keyword>
<evidence type="ECO:0000256" key="1">
    <source>
        <dbReference type="ARBA" id="ARBA00022729"/>
    </source>
</evidence>
<feature type="chain" id="PRO_5046541635" evidence="2">
    <location>
        <begin position="43"/>
        <end position="828"/>
    </location>
</feature>
<comment type="caution">
    <text evidence="4">The sequence shown here is derived from an EMBL/GenBank/DDBJ whole genome shotgun (WGS) entry which is preliminary data.</text>
</comment>
<evidence type="ECO:0000313" key="4">
    <source>
        <dbReference type="EMBL" id="MBD3913047.1"/>
    </source>
</evidence>
<dbReference type="PANTHER" id="PTHR45867">
    <property type="entry name" value="PURPLE ACID PHOSPHATASE"/>
    <property type="match status" value="1"/>
</dbReference>
<evidence type="ECO:0000259" key="3">
    <source>
        <dbReference type="PROSITE" id="PS50853"/>
    </source>
</evidence>
<organism evidence="4 5">
    <name type="scientific">Nocardioides hwasunensis</name>
    <dbReference type="NCBI Taxonomy" id="397258"/>
    <lineage>
        <taxon>Bacteria</taxon>
        <taxon>Bacillati</taxon>
        <taxon>Actinomycetota</taxon>
        <taxon>Actinomycetes</taxon>
        <taxon>Propionibacteriales</taxon>
        <taxon>Nocardioidaceae</taxon>
        <taxon>Nocardioides</taxon>
    </lineage>
</organism>
<dbReference type="InterPro" id="IPR008963">
    <property type="entry name" value="Purple_acid_Pase-like_N"/>
</dbReference>
<sequence length="828" mass="90033">MKQPLAPSGRPRRRLTAILASTGLVSTLLASTALTSSTPATAAPSTDPLISTAGTTWRYLDDNTEPHRGAAEVLSWTGSAYDATDWKSATGSFGAIRGQLGSVSGYTPSTLLNQYVDGSSAPNVPTFFFRTTFDVDAATITGIRGLAAEVVFDDALRVYVNGERVFNDVDERATDTTKNLQYAGNGGGAPVTRTFTVSPDALRPGTNTVAVALYQDRETSSDIYFDFKELVPVLTEPVAAPPSRVILTPTEDPTRSQSFSWQAGNEGETVARVQLQPTAGGLTRTLRGYPQGMVNSNPLEHFSATVAGLEPGTEYRYRVGNPTAYSPWYTFTTADPSVTDFSYLYYGDAQIGLDSTWPKVVEQSLATAPDAIGSVHAGDLIDTASNETQWVNWFEGMETAAATKNIMAAPGNHEYSGDRYLKAWKANFEYPLNQPTTETIGDLVDLAKGEGDVAAQYRAYFDHWSEFAAETVYFTDYQGVRFITVNATRDTGFLTPEKLPTCQGTTCPSTKVAELWTEFQAAWLDHVLTTTKSKWNVVTFHQPVYSTSSGRNEPVLRKHWVPVFQKHNIDLVQMGHDHTYARGYNNEDRTAEPGITDGPVYIVSNSGAKHYDLETDARNVWTLNGATQVLRGAGVTTYQVIEVSQDQLVYTSYLAEKTADATTDLPVGAVYDRFTVTKTDDGRKWVTEAGVEAPVPPAPPTVEPTEQPVVVPPGTVPPVTVPPVVVAPPVLPAMVQTDVRPRVSRTRVGKAPVLRVRATASGTVRITATRGKVRIVRTVAVTDDSVRKVRLPRTLTKRTGRLVVRLTLTPAASTDLPSRSTLHTVVRR</sequence>
<dbReference type="SUPFAM" id="SSF56300">
    <property type="entry name" value="Metallo-dependent phosphatases"/>
    <property type="match status" value="1"/>
</dbReference>
<feature type="signal peptide" evidence="2">
    <location>
        <begin position="1"/>
        <end position="42"/>
    </location>
</feature>
<dbReference type="Proteomes" id="UP000649289">
    <property type="component" value="Unassembled WGS sequence"/>
</dbReference>
<dbReference type="EMBL" id="JACXYY010000001">
    <property type="protein sequence ID" value="MBD3913047.1"/>
    <property type="molecule type" value="Genomic_DNA"/>
</dbReference>
<feature type="domain" description="Fibronectin type-III" evidence="3">
    <location>
        <begin position="241"/>
        <end position="336"/>
    </location>
</feature>
<dbReference type="Pfam" id="PF16656">
    <property type="entry name" value="Pur_ac_phosph_N"/>
    <property type="match status" value="1"/>
</dbReference>
<dbReference type="Pfam" id="PF00149">
    <property type="entry name" value="Metallophos"/>
    <property type="match status" value="1"/>
</dbReference>
<dbReference type="Gene3D" id="3.60.21.10">
    <property type="match status" value="1"/>
</dbReference>
<gene>
    <name evidence="4" type="ORF">IEZ25_00325</name>
</gene>
<dbReference type="InterPro" id="IPR003961">
    <property type="entry name" value="FN3_dom"/>
</dbReference>
<dbReference type="RefSeq" id="WP_191197426.1">
    <property type="nucleotide sequence ID" value="NZ_BAAAPA010000002.1"/>
</dbReference>
<evidence type="ECO:0000256" key="2">
    <source>
        <dbReference type="SAM" id="SignalP"/>
    </source>
</evidence>
<name>A0ABR8MA61_9ACTN</name>
<evidence type="ECO:0000313" key="5">
    <source>
        <dbReference type="Proteomes" id="UP000649289"/>
    </source>
</evidence>
<dbReference type="InterPro" id="IPR029052">
    <property type="entry name" value="Metallo-depent_PP-like"/>
</dbReference>
<accession>A0ABR8MA61</accession>
<keyword evidence="5" id="KW-1185">Reference proteome</keyword>
<dbReference type="SUPFAM" id="SSF49363">
    <property type="entry name" value="Purple acid phosphatase, N-terminal domain"/>
    <property type="match status" value="1"/>
</dbReference>
<dbReference type="InterPro" id="IPR015914">
    <property type="entry name" value="PAPs_N"/>
</dbReference>
<dbReference type="Gene3D" id="2.60.40.380">
    <property type="entry name" value="Purple acid phosphatase-like, N-terminal"/>
    <property type="match status" value="1"/>
</dbReference>
<protein>
    <submittedName>
        <fullName evidence="4">Metallophosphoesterase family protein</fullName>
    </submittedName>
</protein>
<dbReference type="Gene3D" id="2.60.120.260">
    <property type="entry name" value="Galactose-binding domain-like"/>
    <property type="match status" value="1"/>
</dbReference>
<reference evidence="4 5" key="1">
    <citation type="submission" date="2020-09" db="EMBL/GenBank/DDBJ databases">
        <title>novel species in genus Nocardioides.</title>
        <authorList>
            <person name="Zhang G."/>
        </authorList>
    </citation>
    <scope>NUCLEOTIDE SEQUENCE [LARGE SCALE GENOMIC DNA]</scope>
    <source>
        <strain evidence="4 5">19197</strain>
    </source>
</reference>
<dbReference type="InterPro" id="IPR004843">
    <property type="entry name" value="Calcineurin-like_PHP"/>
</dbReference>
<dbReference type="PROSITE" id="PS50853">
    <property type="entry name" value="FN3"/>
    <property type="match status" value="1"/>
</dbReference>